<evidence type="ECO:0000313" key="6">
    <source>
        <dbReference type="Proteomes" id="UP000469185"/>
    </source>
</evidence>
<comment type="caution">
    <text evidence="5">The sequence shown here is derived from an EMBL/GenBank/DDBJ whole genome shotgun (WGS) entry which is preliminary data.</text>
</comment>
<evidence type="ECO:0000256" key="1">
    <source>
        <dbReference type="PROSITE-ProRule" id="PRU01379"/>
    </source>
</evidence>
<keyword evidence="3" id="KW-0732">Signal</keyword>
<feature type="compositionally biased region" description="Acidic residues" evidence="2">
    <location>
        <begin position="83"/>
        <end position="92"/>
    </location>
</feature>
<protein>
    <submittedName>
        <fullName evidence="5">Peptidase M28</fullName>
    </submittedName>
</protein>
<evidence type="ECO:0000256" key="2">
    <source>
        <dbReference type="SAM" id="MobiDB-lite"/>
    </source>
</evidence>
<feature type="active site" description="Proton donor/acceptor" evidence="1">
    <location>
        <position position="379"/>
    </location>
</feature>
<dbReference type="GO" id="GO:0004181">
    <property type="term" value="F:metallocarboxypeptidase activity"/>
    <property type="evidence" value="ECO:0007669"/>
    <property type="project" value="InterPro"/>
</dbReference>
<reference evidence="5 6" key="1">
    <citation type="submission" date="2020-02" db="EMBL/GenBank/DDBJ databases">
        <authorList>
            <person name="Li X.-J."/>
            <person name="Feng X.-M."/>
        </authorList>
    </citation>
    <scope>NUCLEOTIDE SEQUENCE [LARGE SCALE GENOMIC DNA]</scope>
    <source>
        <strain evidence="5 6">CGMCC 4.7225</strain>
    </source>
</reference>
<evidence type="ECO:0000256" key="3">
    <source>
        <dbReference type="SAM" id="SignalP"/>
    </source>
</evidence>
<organism evidence="5 6">
    <name type="scientific">Phytoactinopolyspora alkaliphila</name>
    <dbReference type="NCBI Taxonomy" id="1783498"/>
    <lineage>
        <taxon>Bacteria</taxon>
        <taxon>Bacillati</taxon>
        <taxon>Actinomycetota</taxon>
        <taxon>Actinomycetes</taxon>
        <taxon>Jiangellales</taxon>
        <taxon>Jiangellaceae</taxon>
        <taxon>Phytoactinopolyspora</taxon>
    </lineage>
</organism>
<dbReference type="AlphaFoldDB" id="A0A6N9YGY3"/>
<dbReference type="SMART" id="SM00631">
    <property type="entry name" value="Zn_pept"/>
    <property type="match status" value="1"/>
</dbReference>
<keyword evidence="6" id="KW-1185">Reference proteome</keyword>
<dbReference type="Gene3D" id="3.40.630.10">
    <property type="entry name" value="Zn peptidases"/>
    <property type="match status" value="1"/>
</dbReference>
<feature type="signal peptide" evidence="3">
    <location>
        <begin position="1"/>
        <end position="25"/>
    </location>
</feature>
<dbReference type="EMBL" id="JAAGOB010000001">
    <property type="protein sequence ID" value="NED94197.1"/>
    <property type="molecule type" value="Genomic_DNA"/>
</dbReference>
<feature type="chain" id="PRO_5038444191" evidence="3">
    <location>
        <begin position="26"/>
        <end position="866"/>
    </location>
</feature>
<dbReference type="Pfam" id="PF00246">
    <property type="entry name" value="Peptidase_M14"/>
    <property type="match status" value="1"/>
</dbReference>
<gene>
    <name evidence="5" type="ORF">G1H11_02625</name>
</gene>
<sequence>MTLRRWSTVLLSVFLFLVWAPATPAAPDDDSPRGPSDTDAPFDDTSGPSGVPQNERGHAAENPGQQHAPAVAGDRLPGKPQDDVIDDVPVDPDDASIPLNLIPYHDIPPALRALQESERVSVEIIGQSVLGRDLHLVVVTSPMSDADWDDWQRLSDLRIDDPHAAAAELESGGYDAWRTPLLINNNIHGNEWEGTDASLQVLEELAFSDDPAVLDVLDNHVVAVVITNNPDGRVAGTRANANGFDMNRDYITASQPEVRAVRAQIARYSPLTMLDIHGYVWSNSTGAGLIEPTTGPHGDNYEYDLYIPQALRHALAMEDRVLDDLGTDLEAFAATRNSFTWRGHADIPYRNRTTGWDDWPPIFTPMYAMYHGAVGHTIEIPLNPRGLADETERHTRTALNTRYAVATIEANLAYATEHRDDLLANQLEWFRRGADGEATRPIDDELALSLAAGDNAKTHLQDFPRAYVIPVGAGQRSDTAAASLVRFLVANDVRVHQASRPVKLGGVHVKAGSYVVDMHQAKRGLANTVLDVGRDVTDDFPLMYDISAWSHGHLWGATTQRVGEASVDGRALRPVTSPDPTGFVPPGRRAQYGLTVDSLAGVQAVHHLLGLGMELRRTADGTFVVPAAQRWQIEAVQDTADTFGVAFSVLPPSRETRGAAPFTGVRLAVSTSAGEYFALTRMGFRPTTVTHAGFNDGLYAFDDFDALYISASSFNPLNLNAAQGAAFAQWLEDGGTVVGVGGGGAQFNQRAGLLDVGVAQGPGSANGIVAVENTPGSPVTGAALSSSFVDAPVYFTRVGVDVRVEQALAEGAFFLAGHWLGHDSAAGRAVVVSGSARGANVTLFGTQPLFRAHPEGLYPQVAAAIW</sequence>
<dbReference type="GO" id="GO:0006508">
    <property type="term" value="P:proteolysis"/>
    <property type="evidence" value="ECO:0007669"/>
    <property type="project" value="InterPro"/>
</dbReference>
<dbReference type="Proteomes" id="UP000469185">
    <property type="component" value="Unassembled WGS sequence"/>
</dbReference>
<evidence type="ECO:0000259" key="4">
    <source>
        <dbReference type="PROSITE" id="PS52035"/>
    </source>
</evidence>
<dbReference type="InterPro" id="IPR000834">
    <property type="entry name" value="Peptidase_M14"/>
</dbReference>
<comment type="similarity">
    <text evidence="1">Belongs to the peptidase M14 family.</text>
</comment>
<accession>A0A6N9YGY3</accession>
<feature type="domain" description="Peptidase M14" evidence="4">
    <location>
        <begin position="100"/>
        <end position="406"/>
    </location>
</feature>
<proteinExistence type="inferred from homology"/>
<name>A0A6N9YGY3_9ACTN</name>
<feature type="region of interest" description="Disordered" evidence="2">
    <location>
        <begin position="24"/>
        <end position="92"/>
    </location>
</feature>
<dbReference type="SUPFAM" id="SSF53187">
    <property type="entry name" value="Zn-dependent exopeptidases"/>
    <property type="match status" value="1"/>
</dbReference>
<dbReference type="PROSITE" id="PS52035">
    <property type="entry name" value="PEPTIDASE_M14"/>
    <property type="match status" value="1"/>
</dbReference>
<evidence type="ECO:0000313" key="5">
    <source>
        <dbReference type="EMBL" id="NED94197.1"/>
    </source>
</evidence>
<dbReference type="RefSeq" id="WP_163815695.1">
    <property type="nucleotide sequence ID" value="NZ_JAAGOB010000001.1"/>
</dbReference>
<dbReference type="GO" id="GO:0008270">
    <property type="term" value="F:zinc ion binding"/>
    <property type="evidence" value="ECO:0007669"/>
    <property type="project" value="InterPro"/>
</dbReference>